<dbReference type="AlphaFoldDB" id="A0A2N8PQV8"/>
<gene>
    <name evidence="1" type="ORF">AOB60_00265</name>
</gene>
<reference evidence="2" key="1">
    <citation type="submission" date="2015-09" db="EMBL/GenBank/DDBJ databases">
        <authorList>
            <person name="Graham D.E."/>
            <person name="Mahan K.M."/>
            <person name="Klingeman D.M."/>
            <person name="Fida T."/>
            <person name="Giannone R.J."/>
            <person name="Hettich R.L."/>
            <person name="Parry R.J."/>
            <person name="Spain J.C."/>
        </authorList>
    </citation>
    <scope>NUCLEOTIDE SEQUENCE [LARGE SCALE GENOMIC DNA]</scope>
    <source>
        <strain evidence="2">JCM 4701</strain>
    </source>
</reference>
<evidence type="ECO:0000313" key="1">
    <source>
        <dbReference type="EMBL" id="PNE43414.1"/>
    </source>
</evidence>
<evidence type="ECO:0000313" key="2">
    <source>
        <dbReference type="Proteomes" id="UP000236047"/>
    </source>
</evidence>
<name>A0A2N8PQV8_STRNR</name>
<comment type="caution">
    <text evidence="1">The sequence shown here is derived from an EMBL/GenBank/DDBJ whole genome shotgun (WGS) entry which is preliminary data.</text>
</comment>
<protein>
    <submittedName>
        <fullName evidence="1">Uncharacterized protein</fullName>
    </submittedName>
</protein>
<proteinExistence type="predicted"/>
<keyword evidence="2" id="KW-1185">Reference proteome</keyword>
<dbReference type="EMBL" id="LJSN01000001">
    <property type="protein sequence ID" value="PNE43414.1"/>
    <property type="molecule type" value="Genomic_DNA"/>
</dbReference>
<organism evidence="1 2">
    <name type="scientific">Streptomyces noursei</name>
    <name type="common">Streptomyces albulus</name>
    <dbReference type="NCBI Taxonomy" id="1971"/>
    <lineage>
        <taxon>Bacteria</taxon>
        <taxon>Bacillati</taxon>
        <taxon>Actinomycetota</taxon>
        <taxon>Actinomycetes</taxon>
        <taxon>Kitasatosporales</taxon>
        <taxon>Streptomycetaceae</taxon>
        <taxon>Streptomyces</taxon>
    </lineage>
</organism>
<dbReference type="Proteomes" id="UP000236047">
    <property type="component" value="Unassembled WGS sequence"/>
</dbReference>
<sequence length="107" mass="11786">MAASTRLLGVGRGEEALLVQDSVLLEPEQRSGLLSGKLLGEAHQDFLIRPHSDTALIAFHFGKRFQTVRGEPAIDVCRRNAELPVECALRQGRPDRSARHLNLKGYG</sequence>
<accession>A0A2N8PQV8</accession>